<feature type="region of interest" description="Disordered" evidence="1">
    <location>
        <begin position="84"/>
        <end position="122"/>
    </location>
</feature>
<name>A0AA35LNT5_9SAUR</name>
<proteinExistence type="predicted"/>
<evidence type="ECO:0000313" key="3">
    <source>
        <dbReference type="EMBL" id="CAI5799362.1"/>
    </source>
</evidence>
<feature type="compositionally biased region" description="Basic residues" evidence="1">
    <location>
        <begin position="211"/>
        <end position="229"/>
    </location>
</feature>
<dbReference type="Gene3D" id="3.60.10.10">
    <property type="entry name" value="Endonuclease/exonuclease/phosphatase"/>
    <property type="match status" value="1"/>
</dbReference>
<dbReference type="EMBL" id="OX395145">
    <property type="protein sequence ID" value="CAI5799362.1"/>
    <property type="molecule type" value="Genomic_DNA"/>
</dbReference>
<reference evidence="3" key="1">
    <citation type="submission" date="2022-12" db="EMBL/GenBank/DDBJ databases">
        <authorList>
            <person name="Alioto T."/>
            <person name="Alioto T."/>
            <person name="Gomez Garrido J."/>
        </authorList>
    </citation>
    <scope>NUCLEOTIDE SEQUENCE</scope>
</reference>
<dbReference type="Pfam" id="PF03372">
    <property type="entry name" value="Exo_endo_phos"/>
    <property type="match status" value="1"/>
</dbReference>
<dbReference type="InterPro" id="IPR005135">
    <property type="entry name" value="Endo/exonuclease/phosphatase"/>
</dbReference>
<sequence length="851" mass="96701">MVFTRQSYKELGIPLIKAAEPSTRGRQVKISQYFKPKTDKINNADKQHPHEWSIDRTRYGELMETNEEGVGVNLATEIKQVTIEDETSVNQPGLEQEQESQEENPVIKTDEPSQGPGPGEKMGFHIVTNGDLEDTRAQYLDLECLPYILTGLYNDLLNEQKLQIGRELGHIKDFLSECLGLLTTLTEITRRIDNLHSYKILSSTPNDNTRKCPRNKEKKPKNVKMGRKTKLPSRTKKMNLTRLFKLLENSNPTNPANPVLPPLDKSRSPSPNKNLHKAGLFNSTEELHKARLHNSTEQLALLNGTAGKSRENPIPKQETTPKTTYSRRNLILNKQKLIILPVYMHKDLLSPAQQRIYILKKTELAVRGFVPAENIINVKFLPSDKDLNRVVVTFRDWHTTKLVSDNKDKLQRVGLQVTRLFEVSGTPTPLIETIKTDKIKTKPTMSMTDENCKMLQLEADKAPNQLAKRPKTLSPNHVPDESSNIEKENRFIASIEQIHKAQDALIERLASIRKSITLLATPVTREFNYATYTTKPLSNSEWILRLFLLPEELGPTEPPITKKTITHQAEIAVPPGWGAKSKDPNLMDFLTKFDILFIQETWSIDELYLDNYHSCIKRATPSQRGGRPKGGLALLFSTQIQANIIQLPSNDEWSVAAVLDFGQSKLLCINLYLPTCRRQAQAEQLWKEVEAHVVQWRRQHPSAMILLAGDLNARVAPNDNALYAHFHQWPPEMEIIPPLMIRSSYDKTCNIGGLHLAHMAYRQNLHLLNGAIQGDYPGQYTYWSGHKLSTIDYCIVSQDLIPRISKFTITARAESDHLPLSLVCDLPFDLPKPQHRYQPDLTPGTGLKKIR</sequence>
<feature type="domain" description="Endonuclease/exonuclease/phosphatase" evidence="2">
    <location>
        <begin position="586"/>
        <end position="817"/>
    </location>
</feature>
<feature type="region of interest" description="Disordered" evidence="1">
    <location>
        <begin position="248"/>
        <end position="275"/>
    </location>
</feature>
<evidence type="ECO:0000256" key="1">
    <source>
        <dbReference type="SAM" id="MobiDB-lite"/>
    </source>
</evidence>
<dbReference type="AlphaFoldDB" id="A0AA35LNT5"/>
<keyword evidence="4" id="KW-1185">Reference proteome</keyword>
<protein>
    <recommendedName>
        <fullName evidence="2">Endonuclease/exonuclease/phosphatase domain-containing protein</fullName>
    </recommendedName>
</protein>
<dbReference type="Proteomes" id="UP001178461">
    <property type="component" value="Chromosome W"/>
</dbReference>
<accession>A0AA35LNT5</accession>
<evidence type="ECO:0000313" key="4">
    <source>
        <dbReference type="Proteomes" id="UP001178461"/>
    </source>
</evidence>
<dbReference type="GO" id="GO:0003824">
    <property type="term" value="F:catalytic activity"/>
    <property type="evidence" value="ECO:0007669"/>
    <property type="project" value="InterPro"/>
</dbReference>
<evidence type="ECO:0000259" key="2">
    <source>
        <dbReference type="Pfam" id="PF03372"/>
    </source>
</evidence>
<feature type="region of interest" description="Disordered" evidence="1">
    <location>
        <begin position="205"/>
        <end position="229"/>
    </location>
</feature>
<gene>
    <name evidence="3" type="ORF">PODLI_1B037459</name>
</gene>
<dbReference type="SUPFAM" id="SSF56219">
    <property type="entry name" value="DNase I-like"/>
    <property type="match status" value="1"/>
</dbReference>
<organism evidence="3 4">
    <name type="scientific">Podarcis lilfordi</name>
    <name type="common">Lilford's wall lizard</name>
    <dbReference type="NCBI Taxonomy" id="74358"/>
    <lineage>
        <taxon>Eukaryota</taxon>
        <taxon>Metazoa</taxon>
        <taxon>Chordata</taxon>
        <taxon>Craniata</taxon>
        <taxon>Vertebrata</taxon>
        <taxon>Euteleostomi</taxon>
        <taxon>Lepidosauria</taxon>
        <taxon>Squamata</taxon>
        <taxon>Bifurcata</taxon>
        <taxon>Unidentata</taxon>
        <taxon>Episquamata</taxon>
        <taxon>Laterata</taxon>
        <taxon>Lacertibaenia</taxon>
        <taxon>Lacertidae</taxon>
        <taxon>Podarcis</taxon>
    </lineage>
</organism>
<dbReference type="InterPro" id="IPR036691">
    <property type="entry name" value="Endo/exonu/phosph_ase_sf"/>
</dbReference>